<accession>C0D4I7</accession>
<proteinExistence type="predicted"/>
<reference evidence="1 2" key="1">
    <citation type="submission" date="2009-02" db="EMBL/GenBank/DDBJ databases">
        <title>Draft genome sequence of Clostridium asparagiforme (DSM 15981).</title>
        <authorList>
            <person name="Sudarsanam P."/>
            <person name="Ley R."/>
            <person name="Guruge J."/>
            <person name="Turnbaugh P.J."/>
            <person name="Mahowald M."/>
            <person name="Liep D."/>
            <person name="Gordon J."/>
        </authorList>
    </citation>
    <scope>NUCLEOTIDE SEQUENCE [LARGE SCALE GENOMIC DNA]</scope>
    <source>
        <strain evidence="1 2">DSM 15981</strain>
    </source>
</reference>
<name>C0D4I7_9FIRM</name>
<evidence type="ECO:0000313" key="2">
    <source>
        <dbReference type="Proteomes" id="UP000004756"/>
    </source>
</evidence>
<dbReference type="Proteomes" id="UP000004756">
    <property type="component" value="Unassembled WGS sequence"/>
</dbReference>
<gene>
    <name evidence="1" type="ORF">CLOSTASPAR_04180</name>
</gene>
<comment type="caution">
    <text evidence="1">The sequence shown here is derived from an EMBL/GenBank/DDBJ whole genome shotgun (WGS) entry which is preliminary data.</text>
</comment>
<dbReference type="HOGENOM" id="CLU_3151083_0_0_9"/>
<protein>
    <submittedName>
        <fullName evidence="1">Uncharacterized protein</fullName>
    </submittedName>
</protein>
<evidence type="ECO:0000313" key="1">
    <source>
        <dbReference type="EMBL" id="EEG53729.1"/>
    </source>
</evidence>
<keyword evidence="2" id="KW-1185">Reference proteome</keyword>
<sequence length="48" mass="5580">MLIFMLFQVFVLTVLPPGIADARYKKAVFFSARFPPNLYHKCLYSVLL</sequence>
<dbReference type="AlphaFoldDB" id="C0D4I7"/>
<dbReference type="EMBL" id="ACCJ01000340">
    <property type="protein sequence ID" value="EEG53729.1"/>
    <property type="molecule type" value="Genomic_DNA"/>
</dbReference>
<organism evidence="1 2">
    <name type="scientific">[Clostridium] asparagiforme DSM 15981</name>
    <dbReference type="NCBI Taxonomy" id="518636"/>
    <lineage>
        <taxon>Bacteria</taxon>
        <taxon>Bacillati</taxon>
        <taxon>Bacillota</taxon>
        <taxon>Clostridia</taxon>
        <taxon>Lachnospirales</taxon>
        <taxon>Lachnospiraceae</taxon>
        <taxon>Enterocloster</taxon>
    </lineage>
</organism>